<organism evidence="1 2">
    <name type="scientific">Actinomadura fibrosa</name>
    <dbReference type="NCBI Taxonomy" id="111802"/>
    <lineage>
        <taxon>Bacteria</taxon>
        <taxon>Bacillati</taxon>
        <taxon>Actinomycetota</taxon>
        <taxon>Actinomycetes</taxon>
        <taxon>Streptosporangiales</taxon>
        <taxon>Thermomonosporaceae</taxon>
        <taxon>Actinomadura</taxon>
    </lineage>
</organism>
<evidence type="ECO:0000313" key="2">
    <source>
        <dbReference type="Proteomes" id="UP001597063"/>
    </source>
</evidence>
<evidence type="ECO:0008006" key="3">
    <source>
        <dbReference type="Google" id="ProtNLM"/>
    </source>
</evidence>
<dbReference type="RefSeq" id="WP_131761498.1">
    <property type="nucleotide sequence ID" value="NZ_CAACUY010000170.1"/>
</dbReference>
<keyword evidence="2" id="KW-1185">Reference proteome</keyword>
<accession>A0ABW2XE84</accession>
<reference evidence="2" key="1">
    <citation type="journal article" date="2019" name="Int. J. Syst. Evol. Microbiol.">
        <title>The Global Catalogue of Microorganisms (GCM) 10K type strain sequencing project: providing services to taxonomists for standard genome sequencing and annotation.</title>
        <authorList>
            <consortium name="The Broad Institute Genomics Platform"/>
            <consortium name="The Broad Institute Genome Sequencing Center for Infectious Disease"/>
            <person name="Wu L."/>
            <person name="Ma J."/>
        </authorList>
    </citation>
    <scope>NUCLEOTIDE SEQUENCE [LARGE SCALE GENOMIC DNA]</scope>
    <source>
        <strain evidence="2">JCM 9371</strain>
    </source>
</reference>
<gene>
    <name evidence="1" type="ORF">ACFQZM_07765</name>
</gene>
<evidence type="ECO:0000313" key="1">
    <source>
        <dbReference type="EMBL" id="MFD0684385.1"/>
    </source>
</evidence>
<protein>
    <recommendedName>
        <fullName evidence="3">Hsp70 family protein</fullName>
    </recommendedName>
</protein>
<dbReference type="Gene3D" id="3.90.640.10">
    <property type="entry name" value="Actin, Chain A, domain 4"/>
    <property type="match status" value="1"/>
</dbReference>
<dbReference type="Gene3D" id="3.30.420.40">
    <property type="match status" value="2"/>
</dbReference>
<dbReference type="EMBL" id="JBHTGP010000003">
    <property type="protein sequence ID" value="MFD0684385.1"/>
    <property type="molecule type" value="Genomic_DNA"/>
</dbReference>
<comment type="caution">
    <text evidence="1">The sequence shown here is derived from an EMBL/GenBank/DDBJ whole genome shotgun (WGS) entry which is preliminary data.</text>
</comment>
<sequence length="406" mass="41875">MTGRVAVALDAGSASTRLALGGPGAPPVVESRPTPSGGYAVFLSKLLEAGRARAPGAIAGMTVTVPDAWLDGTPEGIRAYERLRRTVLDELGWPRVSWAGQAGCVAAEAMRTRPGEGPLLVCDLGARTVSAALCTMSGGTAMLEAVAVTERGRGGGLAFDTAVEAAVPAARTGDFAAMFAGVRARQGRRAAVVLPRAWTHPRYRDTPVYRIGEMDLTAGTLIDAFAGTAAALKDVVERVGGTAPATVAIAGRFGVFPLVGRFLTDLLDLTGPPLVLGPSAAVRGALRIAAGEIEVSPPERPSVALPLHRVRHGLLEVRDVPLDPSADFAVQDGLPVLIEVPAESPGPFHVQVDGRDVAVRLPALPPGPYRVGLRPSHACAGVLVLAPAGGGELRLHPLAETPTEPR</sequence>
<proteinExistence type="predicted"/>
<dbReference type="Proteomes" id="UP001597063">
    <property type="component" value="Unassembled WGS sequence"/>
</dbReference>
<name>A0ABW2XE84_9ACTN</name>